<evidence type="ECO:0000256" key="3">
    <source>
        <dbReference type="ARBA" id="ARBA00022722"/>
    </source>
</evidence>
<feature type="compositionally biased region" description="Polar residues" evidence="8">
    <location>
        <begin position="504"/>
        <end position="515"/>
    </location>
</feature>
<evidence type="ECO:0000313" key="11">
    <source>
        <dbReference type="Proteomes" id="UP000694412"/>
    </source>
</evidence>
<dbReference type="SUPFAM" id="SSF53098">
    <property type="entry name" value="Ribonuclease H-like"/>
    <property type="match status" value="1"/>
</dbReference>
<keyword evidence="6" id="KW-0539">Nucleus</keyword>
<feature type="region of interest" description="Disordered" evidence="8">
    <location>
        <begin position="285"/>
        <end position="611"/>
    </location>
</feature>
<keyword evidence="3" id="KW-0540">Nuclease</keyword>
<dbReference type="SMART" id="SM00479">
    <property type="entry name" value="EXOIII"/>
    <property type="match status" value="1"/>
</dbReference>
<feature type="compositionally biased region" description="Basic and acidic residues" evidence="8">
    <location>
        <begin position="396"/>
        <end position="459"/>
    </location>
</feature>
<feature type="compositionally biased region" description="Basic and acidic residues" evidence="8">
    <location>
        <begin position="483"/>
        <end position="500"/>
    </location>
</feature>
<feature type="region of interest" description="Disordered" evidence="8">
    <location>
        <begin position="238"/>
        <end position="261"/>
    </location>
</feature>
<feature type="compositionally biased region" description="Low complexity" evidence="8">
    <location>
        <begin position="293"/>
        <end position="303"/>
    </location>
</feature>
<dbReference type="GO" id="GO:0003676">
    <property type="term" value="F:nucleic acid binding"/>
    <property type="evidence" value="ECO:0007669"/>
    <property type="project" value="InterPro"/>
</dbReference>
<dbReference type="PANTHER" id="PTHR12801">
    <property type="entry name" value="RNA EXONUCLEASE REXO1 / RECO3 FAMILY MEMBER-RELATED"/>
    <property type="match status" value="1"/>
</dbReference>
<dbReference type="CDD" id="cd06145">
    <property type="entry name" value="REX1_like"/>
    <property type="match status" value="1"/>
</dbReference>
<evidence type="ECO:0000256" key="1">
    <source>
        <dbReference type="ARBA" id="ARBA00004123"/>
    </source>
</evidence>
<sequence length="1360" mass="148050">MLRSTGYFRGIDCPFLTSAGGPPCRRPYCHFRHPPVAAATRCGTTGAGGALGLSAERGYDPYNPELPKPSLEAEDGALSDLTDMTPGILELELVNKAIEAVKNEVEREQKKYEELLETTKELRASDASLISETPVSAAVAHSDLFTSLEYNPGSYNFTNNSDYSPTPFAAAGQSSKYTLDSLRSKGNSLEYVPKAVAQAKKYSSTVTNTKYVIDDSKPSTDLEYDPLSNYSARLLSKATTKESKGSKRGRVPGYEDSYSPTRKKLCEIPDEYEVCARFSSSEDEADAEYKSTSVSSPSKAGSESESDDGLSSKERSAASGDFSSQGSKETAAKYGMEDILSSQKIPPKNVLEKNVKAAKSYSGKNDQETENKDKDSKDKTKRKKSDGSKTPGLSEVSKKEKSKNAEKDKAGKKEEKLKTKNEEKNCKEKSVKVKTDGNLKKADKHKSERVDEMKKEKSKGSSSSSGKSKSEDFSKGSSTEKLGGSKKESKLKAADVKNGKEACNSKNKGTKTSAVEQKKEKVNPAGKGDPKKGQKQQSLSHIDLFGDESGDEDDKGKPVPSTLPDVSSDSDSDSSGSDSQSENGKTKKAKRSKLSKSSSSSSSSDDIDYSILEKDVDFETDPMEECLRIFNESTDVKTEDKGRLGKQPSKEEVNKEKTEENLTTLFPGQKRRISHLVKQGNAEVPNRPVVRPYRPPTAQEVCYQRIQLAQQQAAQLAVAVQKASLSLPGEKRRIAHVPNVALTAAVKQSLVSGKKTAAGKSVPPANESEAPTLPLKACTLAGMASKTTSTTVQKRVAHVPSLQSASLQRPVIPTEFGAKVPTNIRQRYLNLFIDECLKFCSSSQEAFDKALAEEKVAYERSTSRNIYLNVAVNTLKKLRSLVPNSPSSTNKTSNKKVVSHEAVLGGKLAAKTSFTLNRSGSLKAEDLTGAALYRRLKEYLMTEEQLKENGYPMPHPEKPGRAVLYTAEEKKSTDSSCRICCRCGTEYMVSASGSCIRKEECVHHWGRLRKQRVPGGWETHYSCCSGAVGSAGCQVAKQHVHDGRKESLDGFVKTFDKLPTTDGYPGIFALDCEMCYTKQGLELTRVTVINSDLKVVYDTFVKPDTKVVDYNTRFSGVTEEDLENTSITLRDVQAVLLNMFSADTILIGHSLESDLFALKLIHGTVVDTAIVFPHRLGLPYKRALRTLMADYLKRIIQDNGESEGLGAWPHSPPCPAAMAQSCLLPCSPHSLSSLFHPHSSCEWAWVQKLCWSFSLSPCTAWEAAGECCAIQHSQGHAMFSLQTDTDLSVFLELSVSVALGRGPVACRQPSVKPGRSPALICSVEALPNPLLWFSVISAGFTLGRCCGETGPRLPSAAQGY</sequence>
<reference evidence="10" key="3">
    <citation type="submission" date="2025-09" db="UniProtKB">
        <authorList>
            <consortium name="Ensembl"/>
        </authorList>
    </citation>
    <scope>IDENTIFICATION</scope>
</reference>
<organism evidence="10 11">
    <name type="scientific">Coturnix japonica</name>
    <name type="common">Japanese quail</name>
    <name type="synonym">Coturnix coturnix japonica</name>
    <dbReference type="NCBI Taxonomy" id="93934"/>
    <lineage>
        <taxon>Eukaryota</taxon>
        <taxon>Metazoa</taxon>
        <taxon>Chordata</taxon>
        <taxon>Craniata</taxon>
        <taxon>Vertebrata</taxon>
        <taxon>Euteleostomi</taxon>
        <taxon>Archelosauria</taxon>
        <taxon>Archosauria</taxon>
        <taxon>Dinosauria</taxon>
        <taxon>Saurischia</taxon>
        <taxon>Theropoda</taxon>
        <taxon>Coelurosauria</taxon>
        <taxon>Aves</taxon>
        <taxon>Neognathae</taxon>
        <taxon>Galloanserae</taxon>
        <taxon>Galliformes</taxon>
        <taxon>Phasianidae</taxon>
        <taxon>Perdicinae</taxon>
        <taxon>Coturnix</taxon>
    </lineage>
</organism>
<dbReference type="InterPro" id="IPR013520">
    <property type="entry name" value="Ribonucl_H"/>
</dbReference>
<dbReference type="GO" id="GO:0016604">
    <property type="term" value="C:nuclear body"/>
    <property type="evidence" value="ECO:0007669"/>
    <property type="project" value="Ensembl"/>
</dbReference>
<feature type="compositionally biased region" description="Low complexity" evidence="8">
    <location>
        <begin position="565"/>
        <end position="581"/>
    </location>
</feature>
<accession>A0A8C2TG29</accession>
<dbReference type="InterPro" id="IPR047021">
    <property type="entry name" value="REXO1/3/4-like"/>
</dbReference>
<dbReference type="InterPro" id="IPR031736">
    <property type="entry name" value="REXO1-like_dom"/>
</dbReference>
<comment type="subcellular location">
    <subcellularLocation>
        <location evidence="1">Nucleus</location>
    </subcellularLocation>
</comment>
<name>A0A8C2TG29_COTJA</name>
<feature type="coiled-coil region" evidence="7">
    <location>
        <begin position="88"/>
        <end position="125"/>
    </location>
</feature>
<keyword evidence="11" id="KW-1185">Reference proteome</keyword>
<reference evidence="10" key="1">
    <citation type="submission" date="2015-11" db="EMBL/GenBank/DDBJ databases">
        <authorList>
            <consortium name="International Coturnix japonica Genome Analysis Consortium"/>
            <person name="Warren W."/>
            <person name="Burt D.W."/>
            <person name="Antin P.B."/>
            <person name="Lanford R."/>
            <person name="Gros J."/>
            <person name="Wilson R.K."/>
        </authorList>
    </citation>
    <scope>NUCLEOTIDE SEQUENCE [LARGE SCALE GENOMIC DNA]</scope>
</reference>
<evidence type="ECO:0000259" key="9">
    <source>
        <dbReference type="SMART" id="SM00479"/>
    </source>
</evidence>
<gene>
    <name evidence="10" type="primary">REXO1</name>
</gene>
<dbReference type="Proteomes" id="UP000694412">
    <property type="component" value="Chromosome 28"/>
</dbReference>
<evidence type="ECO:0000256" key="6">
    <source>
        <dbReference type="ARBA" id="ARBA00023242"/>
    </source>
</evidence>
<proteinExistence type="inferred from homology"/>
<dbReference type="FunFam" id="3.30.420.10:FF:000021">
    <property type="entry name" value="RNA exonuclease 1 homolog"/>
    <property type="match status" value="1"/>
</dbReference>
<evidence type="ECO:0000256" key="5">
    <source>
        <dbReference type="ARBA" id="ARBA00022839"/>
    </source>
</evidence>
<dbReference type="InterPro" id="IPR036397">
    <property type="entry name" value="RNaseH_sf"/>
</dbReference>
<dbReference type="InterPro" id="IPR012337">
    <property type="entry name" value="RNaseH-like_sf"/>
</dbReference>
<dbReference type="Gene3D" id="3.30.420.10">
    <property type="entry name" value="Ribonuclease H-like superfamily/Ribonuclease H"/>
    <property type="match status" value="1"/>
</dbReference>
<protein>
    <submittedName>
        <fullName evidence="10">RNA exonuclease 1 homolog</fullName>
    </submittedName>
</protein>
<keyword evidence="5" id="KW-0269">Exonuclease</keyword>
<keyword evidence="4" id="KW-0378">Hydrolase</keyword>
<feature type="compositionally biased region" description="Basic and acidic residues" evidence="8">
    <location>
        <begin position="365"/>
        <end position="378"/>
    </location>
</feature>
<evidence type="ECO:0000256" key="4">
    <source>
        <dbReference type="ARBA" id="ARBA00022801"/>
    </source>
</evidence>
<evidence type="ECO:0000313" key="10">
    <source>
        <dbReference type="Ensembl" id="ENSCJPP00005012078.1"/>
    </source>
</evidence>
<feature type="domain" description="Exonuclease" evidence="9">
    <location>
        <begin position="1066"/>
        <end position="1232"/>
    </location>
</feature>
<evidence type="ECO:0000256" key="2">
    <source>
        <dbReference type="ARBA" id="ARBA00006357"/>
    </source>
</evidence>
<dbReference type="Pfam" id="PF15870">
    <property type="entry name" value="EloA-BP1"/>
    <property type="match status" value="1"/>
</dbReference>
<dbReference type="GO" id="GO:0004527">
    <property type="term" value="F:exonuclease activity"/>
    <property type="evidence" value="ECO:0007669"/>
    <property type="project" value="UniProtKB-KW"/>
</dbReference>
<dbReference type="InterPro" id="IPR034922">
    <property type="entry name" value="REX1-like_exo"/>
</dbReference>
<reference evidence="10" key="2">
    <citation type="submission" date="2025-08" db="UniProtKB">
        <authorList>
            <consortium name="Ensembl"/>
        </authorList>
    </citation>
    <scope>IDENTIFICATION</scope>
</reference>
<comment type="similarity">
    <text evidence="2">Belongs to the REXO1/REXO3 family.</text>
</comment>
<keyword evidence="7" id="KW-0175">Coiled coil</keyword>
<dbReference type="GeneTree" id="ENSGT00940000158590"/>
<feature type="compositionally biased region" description="Basic and acidic residues" evidence="8">
    <location>
        <begin position="634"/>
        <end position="659"/>
    </location>
</feature>
<dbReference type="Ensembl" id="ENSCJPT00005017542.1">
    <property type="protein sequence ID" value="ENSCJPP00005012078.1"/>
    <property type="gene ID" value="ENSCJPG00005010287.1"/>
</dbReference>
<evidence type="ECO:0000256" key="7">
    <source>
        <dbReference type="SAM" id="Coils"/>
    </source>
</evidence>
<feature type="region of interest" description="Disordered" evidence="8">
    <location>
        <begin position="630"/>
        <end position="659"/>
    </location>
</feature>
<feature type="compositionally biased region" description="Basic and acidic residues" evidence="8">
    <location>
        <begin position="516"/>
        <end position="532"/>
    </location>
</feature>
<evidence type="ECO:0000256" key="8">
    <source>
        <dbReference type="SAM" id="MobiDB-lite"/>
    </source>
</evidence>
<feature type="compositionally biased region" description="Low complexity" evidence="8">
    <location>
        <begin position="595"/>
        <end position="604"/>
    </location>
</feature>
<dbReference type="PANTHER" id="PTHR12801:SF62">
    <property type="entry name" value="RNA EXONUCLEASE 1 HOMOLOG"/>
    <property type="match status" value="1"/>
</dbReference>